<dbReference type="PRINTS" id="PR00778">
    <property type="entry name" value="HTHARSR"/>
</dbReference>
<feature type="domain" description="HTH arsR-type" evidence="4">
    <location>
        <begin position="2"/>
        <end position="96"/>
    </location>
</feature>
<dbReference type="GO" id="GO:0003677">
    <property type="term" value="F:DNA binding"/>
    <property type="evidence" value="ECO:0007669"/>
    <property type="project" value="UniProtKB-KW"/>
</dbReference>
<dbReference type="GO" id="GO:0003700">
    <property type="term" value="F:DNA-binding transcription factor activity"/>
    <property type="evidence" value="ECO:0007669"/>
    <property type="project" value="InterPro"/>
</dbReference>
<dbReference type="SMART" id="SM00418">
    <property type="entry name" value="HTH_ARSR"/>
    <property type="match status" value="1"/>
</dbReference>
<dbReference type="InterPro" id="IPR011991">
    <property type="entry name" value="ArsR-like_HTH"/>
</dbReference>
<accession>K9AEJ7</accession>
<protein>
    <submittedName>
        <fullName evidence="5">Repressor protein</fullName>
    </submittedName>
</protein>
<keyword evidence="3" id="KW-0804">Transcription</keyword>
<dbReference type="InterPro" id="IPR051011">
    <property type="entry name" value="Metal_resp_trans_reg"/>
</dbReference>
<dbReference type="PROSITE" id="PS50987">
    <property type="entry name" value="HTH_ARSR_2"/>
    <property type="match status" value="1"/>
</dbReference>
<dbReference type="Gene3D" id="1.10.10.10">
    <property type="entry name" value="Winged helix-like DNA-binding domain superfamily/Winged helix DNA-binding domain"/>
    <property type="match status" value="1"/>
</dbReference>
<keyword evidence="6" id="KW-1185">Reference proteome</keyword>
<evidence type="ECO:0000259" key="4">
    <source>
        <dbReference type="PROSITE" id="PS50987"/>
    </source>
</evidence>
<keyword evidence="2" id="KW-0238">DNA-binding</keyword>
<organism evidence="5 6">
    <name type="scientific">Staphylococcus massiliensis S46</name>
    <dbReference type="NCBI Taxonomy" id="1229783"/>
    <lineage>
        <taxon>Bacteria</taxon>
        <taxon>Bacillati</taxon>
        <taxon>Bacillota</taxon>
        <taxon>Bacilli</taxon>
        <taxon>Bacillales</taxon>
        <taxon>Staphylococcaceae</taxon>
        <taxon>Staphylococcus</taxon>
    </lineage>
</organism>
<dbReference type="Pfam" id="PF01022">
    <property type="entry name" value="HTH_5"/>
    <property type="match status" value="1"/>
</dbReference>
<dbReference type="NCBIfam" id="NF033788">
    <property type="entry name" value="HTH_metalloreg"/>
    <property type="match status" value="1"/>
</dbReference>
<evidence type="ECO:0000256" key="3">
    <source>
        <dbReference type="ARBA" id="ARBA00023163"/>
    </source>
</evidence>
<dbReference type="EMBL" id="AMSQ01000026">
    <property type="protein sequence ID" value="EKU45703.1"/>
    <property type="molecule type" value="Genomic_DNA"/>
</dbReference>
<dbReference type="InterPro" id="IPR036390">
    <property type="entry name" value="WH_DNA-bd_sf"/>
</dbReference>
<dbReference type="InterPro" id="IPR001845">
    <property type="entry name" value="HTH_ArsR_DNA-bd_dom"/>
</dbReference>
<dbReference type="PANTHER" id="PTHR43132">
    <property type="entry name" value="ARSENICAL RESISTANCE OPERON REPRESSOR ARSR-RELATED"/>
    <property type="match status" value="1"/>
</dbReference>
<gene>
    <name evidence="5" type="ORF">C273_10887</name>
</gene>
<keyword evidence="1" id="KW-0805">Transcription regulation</keyword>
<dbReference type="OrthoDB" id="9794330at2"/>
<dbReference type="SUPFAM" id="SSF46785">
    <property type="entry name" value="Winged helix' DNA-binding domain"/>
    <property type="match status" value="1"/>
</dbReference>
<dbReference type="STRING" id="1229783.C273_10887"/>
<dbReference type="eggNOG" id="COG0640">
    <property type="taxonomic scope" value="Bacteria"/>
</dbReference>
<dbReference type="PATRIC" id="fig|1229783.3.peg.2165"/>
<comment type="caution">
    <text evidence="5">The sequence shown here is derived from an EMBL/GenBank/DDBJ whole genome shotgun (WGS) entry which is preliminary data.</text>
</comment>
<dbReference type="Proteomes" id="UP000009885">
    <property type="component" value="Unassembled WGS sequence"/>
</dbReference>
<dbReference type="CDD" id="cd00090">
    <property type="entry name" value="HTH_ARSR"/>
    <property type="match status" value="1"/>
</dbReference>
<evidence type="ECO:0000256" key="2">
    <source>
        <dbReference type="ARBA" id="ARBA00023125"/>
    </source>
</evidence>
<dbReference type="AlphaFoldDB" id="K9AEJ7"/>
<dbReference type="RefSeq" id="WP_009384954.1">
    <property type="nucleotide sequence ID" value="NZ_AMSQ01000026.1"/>
</dbReference>
<dbReference type="PANTHER" id="PTHR43132:SF6">
    <property type="entry name" value="HTH-TYPE TRANSCRIPTIONAL REPRESSOR CZRA"/>
    <property type="match status" value="1"/>
</dbReference>
<evidence type="ECO:0000313" key="5">
    <source>
        <dbReference type="EMBL" id="EKU45703.1"/>
    </source>
</evidence>
<name>K9AEJ7_9STAP</name>
<dbReference type="InterPro" id="IPR036388">
    <property type="entry name" value="WH-like_DNA-bd_sf"/>
</dbReference>
<reference evidence="5 6" key="1">
    <citation type="journal article" date="2013" name="Genome Announc.">
        <title>Genome Sequence of Staphylococcus massiliensis Strain S46, Isolated from the Surface of Healthy Human Skin.</title>
        <authorList>
            <person name="Srivastav R."/>
            <person name="Singh A."/>
            <person name="Jangir P.K."/>
            <person name="Kumari C."/>
            <person name="Muduli S."/>
            <person name="Sharma R."/>
        </authorList>
    </citation>
    <scope>NUCLEOTIDE SEQUENCE [LARGE SCALE GENOMIC DNA]</scope>
    <source>
        <strain evidence="5 6">S46</strain>
    </source>
</reference>
<sequence>MYHHSQIKHVSKFFKVLSDENRLRMMLLLLEEPCSVGHISHTLKLSQSAVSHQLKLMREHHLVIGNRSGKSMIYEISDHHVKTLINQTFTHLNHSEWEVDDNE</sequence>
<proteinExistence type="predicted"/>
<evidence type="ECO:0000313" key="6">
    <source>
        <dbReference type="Proteomes" id="UP000009885"/>
    </source>
</evidence>
<evidence type="ECO:0000256" key="1">
    <source>
        <dbReference type="ARBA" id="ARBA00023015"/>
    </source>
</evidence>